<feature type="chain" id="PRO_5020230477" evidence="1">
    <location>
        <begin position="18"/>
        <end position="424"/>
    </location>
</feature>
<evidence type="ECO:0000313" key="2">
    <source>
        <dbReference type="EMBL" id="THH15522.1"/>
    </source>
</evidence>
<keyword evidence="1" id="KW-0732">Signal</keyword>
<name>A0A4S4LSX4_9AGAM</name>
<comment type="caution">
    <text evidence="2">The sequence shown here is derived from an EMBL/GenBank/DDBJ whole genome shotgun (WGS) entry which is preliminary data.</text>
</comment>
<feature type="signal peptide" evidence="1">
    <location>
        <begin position="1"/>
        <end position="17"/>
    </location>
</feature>
<proteinExistence type="predicted"/>
<dbReference type="AlphaFoldDB" id="A0A4S4LSX4"/>
<evidence type="ECO:0000313" key="3">
    <source>
        <dbReference type="Proteomes" id="UP000310158"/>
    </source>
</evidence>
<organism evidence="2 3">
    <name type="scientific">Bondarzewia mesenterica</name>
    <dbReference type="NCBI Taxonomy" id="1095465"/>
    <lineage>
        <taxon>Eukaryota</taxon>
        <taxon>Fungi</taxon>
        <taxon>Dikarya</taxon>
        <taxon>Basidiomycota</taxon>
        <taxon>Agaricomycotina</taxon>
        <taxon>Agaricomycetes</taxon>
        <taxon>Russulales</taxon>
        <taxon>Bondarzewiaceae</taxon>
        <taxon>Bondarzewia</taxon>
    </lineage>
</organism>
<protein>
    <submittedName>
        <fullName evidence="2">Uncharacterized protein</fullName>
    </submittedName>
</protein>
<dbReference type="EMBL" id="SGPL01000206">
    <property type="protein sequence ID" value="THH15522.1"/>
    <property type="molecule type" value="Genomic_DNA"/>
</dbReference>
<dbReference type="Proteomes" id="UP000310158">
    <property type="component" value="Unassembled WGS sequence"/>
</dbReference>
<reference evidence="2 3" key="1">
    <citation type="submission" date="2019-02" db="EMBL/GenBank/DDBJ databases">
        <title>Genome sequencing of the rare red list fungi Bondarzewia mesenterica.</title>
        <authorList>
            <person name="Buettner E."/>
            <person name="Kellner H."/>
        </authorList>
    </citation>
    <scope>NUCLEOTIDE SEQUENCE [LARGE SCALE GENOMIC DNA]</scope>
    <source>
        <strain evidence="2 3">DSM 108281</strain>
    </source>
</reference>
<keyword evidence="3" id="KW-1185">Reference proteome</keyword>
<sequence>MATLLGLLCSIFGQGQSRRVLPTRRHARLAHAPLESSTKQKSIQDLSDAWHHPEVLDVRRRVSSMLHAFYLQQVELSVPDHCARFIDAFGLPLSLSTWRTFESTTTLCMVRYSKPFPIPYGPPPPPYWLPQTSLRSCQEIETRTVAVHIPHPLDYLSDAISSPDLQSALSFFDERVELRSVGILLPDIHHDPHFSTDLDGHDDCDAFAEETSLLSGGIGLGIQCETVNPLPYRCNPIQPISGHVNGDLLTVASRLEPCLTFPNCLAHSESCLPLSHSYKDSTEVQPLGAREKTDMTSSSFVEHLIAFERISCSSRSNSSSELESASDTSSPPLPTPKDSLFQFEFCQGPQLSPGTMQTSCVRLSESHRDLGSEGLRLDAKSPLNSESAAGLSCSFSEEPELRNMGSWTSGLVIEQGNSIFGRRD</sequence>
<accession>A0A4S4LSX4</accession>
<gene>
    <name evidence="2" type="ORF">EW146_g4967</name>
</gene>
<evidence type="ECO:0000256" key="1">
    <source>
        <dbReference type="SAM" id="SignalP"/>
    </source>
</evidence>